<dbReference type="GO" id="GO:0016491">
    <property type="term" value="F:oxidoreductase activity"/>
    <property type="evidence" value="ECO:0007669"/>
    <property type="project" value="UniProtKB-KW"/>
</dbReference>
<feature type="region of interest" description="Disordered" evidence="8">
    <location>
        <begin position="1125"/>
        <end position="1190"/>
    </location>
</feature>
<feature type="compositionally biased region" description="Basic and acidic residues" evidence="8">
    <location>
        <begin position="242"/>
        <end position="256"/>
    </location>
</feature>
<dbReference type="Gene3D" id="3.30.420.10">
    <property type="entry name" value="Ribonuclease H-like superfamily/Ribonuclease H"/>
    <property type="match status" value="1"/>
</dbReference>
<dbReference type="SUPFAM" id="SSF53098">
    <property type="entry name" value="Ribonuclease H-like"/>
    <property type="match status" value="1"/>
</dbReference>
<dbReference type="InterPro" id="IPR054722">
    <property type="entry name" value="PolX-like_BBD"/>
</dbReference>
<protein>
    <recommendedName>
        <fullName evidence="9">Integrase catalytic domain-containing protein</fullName>
    </recommendedName>
</protein>
<dbReference type="InterPro" id="IPR043502">
    <property type="entry name" value="DNA/RNA_pol_sf"/>
</dbReference>
<dbReference type="GO" id="GO:0005634">
    <property type="term" value="C:nucleus"/>
    <property type="evidence" value="ECO:0007669"/>
    <property type="project" value="UniProtKB-ARBA"/>
</dbReference>
<evidence type="ECO:0000313" key="10">
    <source>
        <dbReference type="EMBL" id="PWI64239.1"/>
    </source>
</evidence>
<dbReference type="PANTHER" id="PTHR11439:SF440">
    <property type="entry name" value="INTEGRASE CATALYTIC DOMAIN-CONTAINING PROTEIN"/>
    <property type="match status" value="1"/>
</dbReference>
<dbReference type="PROSITE" id="PS50994">
    <property type="entry name" value="INTEGRASE"/>
    <property type="match status" value="1"/>
</dbReference>
<dbReference type="Pfam" id="PF22936">
    <property type="entry name" value="Pol_BBD"/>
    <property type="match status" value="1"/>
</dbReference>
<comment type="caution">
    <text evidence="10">The sequence shown here is derived from an EMBL/GenBank/DDBJ whole genome shotgun (WGS) entry which is preliminary data.</text>
</comment>
<dbReference type="GO" id="GO:0071949">
    <property type="term" value="F:FAD binding"/>
    <property type="evidence" value="ECO:0007669"/>
    <property type="project" value="InterPro"/>
</dbReference>
<evidence type="ECO:0000256" key="2">
    <source>
        <dbReference type="ARBA" id="ARBA00022630"/>
    </source>
</evidence>
<dbReference type="Proteomes" id="UP000245956">
    <property type="component" value="Unassembled WGS sequence"/>
</dbReference>
<name>A0A2U3DPR6_PURLI</name>
<feature type="compositionally biased region" description="Basic and acidic residues" evidence="8">
    <location>
        <begin position="47"/>
        <end position="61"/>
    </location>
</feature>
<dbReference type="GO" id="GO:0003723">
    <property type="term" value="F:RNA binding"/>
    <property type="evidence" value="ECO:0007669"/>
    <property type="project" value="UniProtKB-KW"/>
</dbReference>
<dbReference type="GO" id="GO:0005739">
    <property type="term" value="C:mitochondrion"/>
    <property type="evidence" value="ECO:0007669"/>
    <property type="project" value="UniProtKB-SubCell"/>
</dbReference>
<keyword evidence="3" id="KW-0378">Hydrolase</keyword>
<sequence>MSNNNPSSQKVLLQTFEDWGRWDEEFQTKATSLQLWDFIDPQSDETPMDKPERPNVGDYYRRIPPRTSDPESQAGRQTRHSGQSSQTQRQSSPSEPIISLPEATYTNLRARSVAELTTDDKSTFMFEWRVYEQDYDPQEEKGDHEAGERMSRTHHDQYTWATALTPISFYSDAFMLVSTPLNPLSSRLRLARRYAMSNNNPSSQKVLLQTFEDWGRWDEEFQTKATSLQLWDFIDPQSDETPMDKPERPNVGDYYRRIPPRTSDPESQAGRQTRHSGQSSQTQRQSSPSEPIISLPEATYTNLRARSVAELTTDDKSTFMFEWRVYEQDYREYKEQEARCEKLKAWVTDTVDYGLRQSSCLPMWDLRTWYTNLKTSVGATEREQQTAARRKYQAATTPLTKFPKDFAAWITAWEMATNHALVRKTGGVEDPNVWFEDLTKSIQPILPSWVAIYAGIYKDKLEEKTLAIGEVAKDLRKEAERRNLLGTRDKSIKVTRGAFGPTFAGEPPPTSQQDHDSEESSTNQQGQSHSGGHKRKAKAPTHQEEAGSHSKTRQHAKPVMAATNWLIASMLSLKVHPTSSKEGSAAPHATQYLLKESALLDSGATIHVFNDITRFEKYRPAEPGDYIHAGQQRVPIQGYGNVVILTRGPLGARSILLRDVALCKDFPCNLVSLRQLQKRGYWWDNRPQFNCIRSHSNTVICQLVDRLDQFVIEEPQACQGAAFTAHRHRYNTWTERRPAPVDARKWHLRLGHPGPQALEHLVNASQGVRIKGITTVQCDDCAVAKIKRQIRRQPRDTSNRPGERLAIDFHDLPRDSDGRSSVMLVTDRWSGFIWDYYLVERRTGTIIAVLKHLFGLLDRQYQIKPRVIECDNEIPADKGPVFAYLSTQHVRLEPSSPYTPAQNGGAEISGHLIKVKARAMRTSARLPEYLWVEVYRAATYLYNRTPKYMHNWRTPYDKFHTYVAQRDGIVVESRKPQQAHLRVYGCKAYAMKPDAQRHVATKHKLDPRAWIGYLVGYQSTNIYRIWIPQTGNVILTRDVIFNEDERFDGNLNRLRDDLLHIGRDELTKLLNQVEIPEPERTAMTEEDQNGAFIPQMNWEGLHGEDEDVENPLSWVDPAVHEVARDTGAEQSEVGLDHPTGTDEGSGISGVAEADRRLPEGGTEDQPEGGTDDQAKNSEDQTRPYPTPVSLPPTALLAMAIREGSGDPLEECFKLWDAQEPIEAWKAAFVAGRQATPMGTFNGKTIDKAKFQRLLKNPRGLHRRDMPPLPRSHLELAKHPMGTLFEEAEAEHLRSHQEMQSWFELSRQDPQVRGKQILDCMWVYVYKFDKHGRFNKCKARLVVRGDQQIKSIHEETYAATLAGRSFRTLMAIAARFDLELIQYDAVNAFVNARLEKDIFMRMPPGYRKPGTILKLQKALYGLRESPLLWQKDLTATMRGLGFDTVPHEPCCMTKGGIIIFYYVDDIVLAYRKERESEIQRTMKELQKRYKLTGGKPLQWFLGIEVIRDREKKLIWLSQSDYFDKIANLVDRTDRRHETPMRREELLPYEERTGLSSIRKYQRKIGSILYAAVITRPDVAFAAARLARFNANPGPEHHAAADRVLLYLRATKALALQFGGADTFVVASDASFADNTLDRKSSQAYVMQLFGGTIGWRSNKQSTVTTSTTEAELLALAQAAKESMFISRLIKELGIQLDEQLIRIQCDNQQTIQLVNKDLNKLQTKLRHVDIHNHWLRQEAQRKSIKVEYKPTTDMIADGLTKPMSGPAFQQFVKQVGLTNISHYLERRRLNDMTEEDLLQEMSKLDLGGNMAVAACAASTGGAARPEKPNLRLLWLVPEAGASGVMEGAPVIAFCERTILIGDAAHVFPPFAGQGVASGMRDAHQLAWRLALAVWKPAMAEELLTAWAAERQKSINDAAMLSRISGFVCNNQPPRWLSLLTKLLMYVESMPSIRRWFDLTAFTERVGFSTVDAGFFLKTYGGGFRLAQIHLQSSAERPSVMSDALLRGKGTVFTLLVISNGVTEGTMRLRSEAMAAVEDLSFDQYALSEKSVIVYNEGFVRDDPATSLVYSPLPIHQLGDSVFVPVGYDSRSYLNRLVKGTRFVLLRPDMFVFACARSINELRICLGELKKRITEPE</sequence>
<proteinExistence type="predicted"/>
<dbReference type="GO" id="GO:0015074">
    <property type="term" value="P:DNA integration"/>
    <property type="evidence" value="ECO:0007669"/>
    <property type="project" value="InterPro"/>
</dbReference>
<keyword evidence="3" id="KW-0064">Aspartyl protease</keyword>
<evidence type="ECO:0000259" key="9">
    <source>
        <dbReference type="PROSITE" id="PS50994"/>
    </source>
</evidence>
<comment type="subcellular location">
    <subcellularLocation>
        <location evidence="1">Mitochondrion</location>
    </subcellularLocation>
</comment>
<dbReference type="InterPro" id="IPR057670">
    <property type="entry name" value="SH3_retrovirus"/>
</dbReference>
<dbReference type="InterPro" id="IPR002938">
    <property type="entry name" value="FAD-bd"/>
</dbReference>
<dbReference type="Pfam" id="PF07727">
    <property type="entry name" value="RVT_2"/>
    <property type="match status" value="1"/>
</dbReference>
<evidence type="ECO:0000256" key="7">
    <source>
        <dbReference type="ARBA" id="ARBA00023128"/>
    </source>
</evidence>
<feature type="region of interest" description="Disordered" evidence="8">
    <location>
        <begin position="37"/>
        <end position="103"/>
    </location>
</feature>
<dbReference type="InterPro" id="IPR013103">
    <property type="entry name" value="RVT_2"/>
</dbReference>
<dbReference type="SUPFAM" id="SSF56672">
    <property type="entry name" value="DNA/RNA polymerases"/>
    <property type="match status" value="1"/>
</dbReference>
<feature type="region of interest" description="Disordered" evidence="8">
    <location>
        <begin position="496"/>
        <end position="558"/>
    </location>
</feature>
<feature type="compositionally biased region" description="Low complexity" evidence="8">
    <location>
        <begin position="80"/>
        <end position="102"/>
    </location>
</feature>
<evidence type="ECO:0000256" key="6">
    <source>
        <dbReference type="ARBA" id="ARBA00023002"/>
    </source>
</evidence>
<keyword evidence="7" id="KW-0496">Mitochondrion</keyword>
<dbReference type="InterPro" id="IPR012337">
    <property type="entry name" value="RNaseH-like_sf"/>
</dbReference>
<feature type="compositionally biased region" description="Low complexity" evidence="8">
    <location>
        <begin position="275"/>
        <end position="297"/>
    </location>
</feature>
<keyword evidence="4" id="KW-0274">FAD</keyword>
<dbReference type="InterPro" id="IPR001584">
    <property type="entry name" value="Integrase_cat-core"/>
</dbReference>
<dbReference type="Pfam" id="PF01494">
    <property type="entry name" value="FAD_binding_3"/>
    <property type="match status" value="1"/>
</dbReference>
<dbReference type="SUPFAM" id="SSF51905">
    <property type="entry name" value="FAD/NAD(P)-binding domain"/>
    <property type="match status" value="1"/>
</dbReference>
<dbReference type="InterPro" id="IPR036397">
    <property type="entry name" value="RNaseH_sf"/>
</dbReference>
<dbReference type="GO" id="GO:0004190">
    <property type="term" value="F:aspartic-type endopeptidase activity"/>
    <property type="evidence" value="ECO:0007669"/>
    <property type="project" value="UniProtKB-KW"/>
</dbReference>
<evidence type="ECO:0000256" key="3">
    <source>
        <dbReference type="ARBA" id="ARBA00022750"/>
    </source>
</evidence>
<dbReference type="EMBL" id="LCWV01000078">
    <property type="protein sequence ID" value="PWI64239.1"/>
    <property type="molecule type" value="Genomic_DNA"/>
</dbReference>
<feature type="compositionally biased region" description="Basic and acidic residues" evidence="8">
    <location>
        <begin position="1172"/>
        <end position="1181"/>
    </location>
</feature>
<evidence type="ECO:0000256" key="5">
    <source>
        <dbReference type="ARBA" id="ARBA00022884"/>
    </source>
</evidence>
<dbReference type="CDD" id="cd09272">
    <property type="entry name" value="RNase_HI_RT_Ty1"/>
    <property type="match status" value="1"/>
</dbReference>
<dbReference type="InterPro" id="IPR036188">
    <property type="entry name" value="FAD/NAD-bd_sf"/>
</dbReference>
<dbReference type="PANTHER" id="PTHR11439">
    <property type="entry name" value="GAG-POL-RELATED RETROTRANSPOSON"/>
    <property type="match status" value="1"/>
</dbReference>
<evidence type="ECO:0000256" key="8">
    <source>
        <dbReference type="SAM" id="MobiDB-lite"/>
    </source>
</evidence>
<keyword evidence="2" id="KW-0285">Flavoprotein</keyword>
<feature type="domain" description="Integrase catalytic" evidence="9">
    <location>
        <begin position="797"/>
        <end position="963"/>
    </location>
</feature>
<keyword evidence="6" id="KW-0560">Oxidoreductase</keyword>
<dbReference type="Gene3D" id="3.50.50.60">
    <property type="entry name" value="FAD/NAD(P)-binding domain"/>
    <property type="match status" value="1"/>
</dbReference>
<evidence type="ECO:0000256" key="4">
    <source>
        <dbReference type="ARBA" id="ARBA00022827"/>
    </source>
</evidence>
<evidence type="ECO:0000256" key="1">
    <source>
        <dbReference type="ARBA" id="ARBA00004173"/>
    </source>
</evidence>
<feature type="compositionally biased region" description="Polar residues" evidence="8">
    <location>
        <begin position="520"/>
        <end position="530"/>
    </location>
</feature>
<keyword evidence="3" id="KW-0645">Protease</keyword>
<gene>
    <name evidence="10" type="ORF">PCL_11359</name>
</gene>
<reference evidence="10 11" key="1">
    <citation type="journal article" date="2016" name="Front. Microbiol.">
        <title>Genome and transcriptome sequences reveal the specific parasitism of the nematophagous Purpureocillium lilacinum 36-1.</title>
        <authorList>
            <person name="Xie J."/>
            <person name="Li S."/>
            <person name="Mo C."/>
            <person name="Xiao X."/>
            <person name="Peng D."/>
            <person name="Wang G."/>
            <person name="Xiao Y."/>
        </authorList>
    </citation>
    <scope>NUCLEOTIDE SEQUENCE [LARGE SCALE GENOMIC DNA]</scope>
    <source>
        <strain evidence="10 11">36-1</strain>
    </source>
</reference>
<feature type="compositionally biased region" description="Acidic residues" evidence="8">
    <location>
        <begin position="1161"/>
        <end position="1170"/>
    </location>
</feature>
<keyword evidence="5" id="KW-0694">RNA-binding</keyword>
<evidence type="ECO:0000313" key="11">
    <source>
        <dbReference type="Proteomes" id="UP000245956"/>
    </source>
</evidence>
<feature type="region of interest" description="Disordered" evidence="8">
    <location>
        <begin position="236"/>
        <end position="298"/>
    </location>
</feature>
<organism evidence="10 11">
    <name type="scientific">Purpureocillium lilacinum</name>
    <name type="common">Paecilomyces lilacinus</name>
    <dbReference type="NCBI Taxonomy" id="33203"/>
    <lineage>
        <taxon>Eukaryota</taxon>
        <taxon>Fungi</taxon>
        <taxon>Dikarya</taxon>
        <taxon>Ascomycota</taxon>
        <taxon>Pezizomycotina</taxon>
        <taxon>Sordariomycetes</taxon>
        <taxon>Hypocreomycetidae</taxon>
        <taxon>Hypocreales</taxon>
        <taxon>Ophiocordycipitaceae</taxon>
        <taxon>Purpureocillium</taxon>
    </lineage>
</organism>
<dbReference type="Pfam" id="PF25597">
    <property type="entry name" value="SH3_retrovirus"/>
    <property type="match status" value="1"/>
</dbReference>
<accession>A0A2U3DPR6</accession>